<proteinExistence type="predicted"/>
<evidence type="ECO:0008006" key="3">
    <source>
        <dbReference type="Google" id="ProtNLM"/>
    </source>
</evidence>
<comment type="caution">
    <text evidence="1">The sequence shown here is derived from an EMBL/GenBank/DDBJ whole genome shotgun (WGS) entry which is preliminary data.</text>
</comment>
<sequence length="56" mass="6546">MVVALDLHQAFPLGARVVDERAFCFLRRRESGERFVRVKRRVTVNEWIEGFVVARG</sequence>
<dbReference type="EMBL" id="BAAAQX010000033">
    <property type="protein sequence ID" value="GAA2213516.1"/>
    <property type="molecule type" value="Genomic_DNA"/>
</dbReference>
<gene>
    <name evidence="1" type="ORF">GCM10009850_089790</name>
</gene>
<protein>
    <recommendedName>
        <fullName evidence="3">Transposase</fullName>
    </recommendedName>
</protein>
<name>A0ABN3CVZ7_9ACTN</name>
<dbReference type="RefSeq" id="WP_344489248.1">
    <property type="nucleotide sequence ID" value="NZ_BAAAQX010000033.1"/>
</dbReference>
<reference evidence="1 2" key="1">
    <citation type="journal article" date="2019" name="Int. J. Syst. Evol. Microbiol.">
        <title>The Global Catalogue of Microorganisms (GCM) 10K type strain sequencing project: providing services to taxonomists for standard genome sequencing and annotation.</title>
        <authorList>
            <consortium name="The Broad Institute Genomics Platform"/>
            <consortium name="The Broad Institute Genome Sequencing Center for Infectious Disease"/>
            <person name="Wu L."/>
            <person name="Ma J."/>
        </authorList>
    </citation>
    <scope>NUCLEOTIDE SEQUENCE [LARGE SCALE GENOMIC DNA]</scope>
    <source>
        <strain evidence="1 2">JCM 16114</strain>
    </source>
</reference>
<evidence type="ECO:0000313" key="2">
    <source>
        <dbReference type="Proteomes" id="UP001499843"/>
    </source>
</evidence>
<accession>A0ABN3CVZ7</accession>
<evidence type="ECO:0000313" key="1">
    <source>
        <dbReference type="EMBL" id="GAA2213516.1"/>
    </source>
</evidence>
<keyword evidence="2" id="KW-1185">Reference proteome</keyword>
<organism evidence="1 2">
    <name type="scientific">Nonomuraea monospora</name>
    <dbReference type="NCBI Taxonomy" id="568818"/>
    <lineage>
        <taxon>Bacteria</taxon>
        <taxon>Bacillati</taxon>
        <taxon>Actinomycetota</taxon>
        <taxon>Actinomycetes</taxon>
        <taxon>Streptosporangiales</taxon>
        <taxon>Streptosporangiaceae</taxon>
        <taxon>Nonomuraea</taxon>
    </lineage>
</organism>
<dbReference type="Proteomes" id="UP001499843">
    <property type="component" value="Unassembled WGS sequence"/>
</dbReference>